<name>A0A922M885_SPOEX</name>
<dbReference type="Proteomes" id="UP000814243">
    <property type="component" value="Unassembled WGS sequence"/>
</dbReference>
<comment type="caution">
    <text evidence="1">The sequence shown here is derived from an EMBL/GenBank/DDBJ whole genome shotgun (WGS) entry which is preliminary data.</text>
</comment>
<evidence type="ECO:0000313" key="2">
    <source>
        <dbReference type="Proteomes" id="UP000814243"/>
    </source>
</evidence>
<sequence length="182" mass="20168">MADDLTNYKLQLLQVEGALLADGDNEELLKLKADLEEVIELTQDLVKTQDGDSKVCNTHGSGNDRGAAASVLAADYEGSSHKHFSNSQKWQGEQQRIPHEEKAEKQQRLKQYEKEREAGKNKWLNFHSKAIKKPGVRVKSIFASPDNLTGRVGVGTRGISGRPMTGYTVGEMWKKGGSHSYV</sequence>
<dbReference type="EMBL" id="JACEFF010000747">
    <property type="protein sequence ID" value="KAH9631776.1"/>
    <property type="molecule type" value="Genomic_DNA"/>
</dbReference>
<reference evidence="1" key="1">
    <citation type="journal article" date="2021" name="G3 (Bethesda)">
        <title>Genome and transcriptome analysis of the beet armyworm Spodoptera exigua reveals targets for pest control. .</title>
        <authorList>
            <person name="Simon S."/>
            <person name="Breeschoten T."/>
            <person name="Jansen H.J."/>
            <person name="Dirks R.P."/>
            <person name="Schranz M.E."/>
            <person name="Ros V.I.D."/>
        </authorList>
    </citation>
    <scope>NUCLEOTIDE SEQUENCE</scope>
    <source>
        <strain evidence="1">TB_SE_WUR_2020</strain>
    </source>
</reference>
<proteinExistence type="predicted"/>
<gene>
    <name evidence="1" type="ORF">HF086_002262</name>
</gene>
<organism evidence="1 2">
    <name type="scientific">Spodoptera exigua</name>
    <name type="common">Beet armyworm</name>
    <name type="synonym">Noctua fulgens</name>
    <dbReference type="NCBI Taxonomy" id="7107"/>
    <lineage>
        <taxon>Eukaryota</taxon>
        <taxon>Metazoa</taxon>
        <taxon>Ecdysozoa</taxon>
        <taxon>Arthropoda</taxon>
        <taxon>Hexapoda</taxon>
        <taxon>Insecta</taxon>
        <taxon>Pterygota</taxon>
        <taxon>Neoptera</taxon>
        <taxon>Endopterygota</taxon>
        <taxon>Lepidoptera</taxon>
        <taxon>Glossata</taxon>
        <taxon>Ditrysia</taxon>
        <taxon>Noctuoidea</taxon>
        <taxon>Noctuidae</taxon>
        <taxon>Amphipyrinae</taxon>
        <taxon>Spodoptera</taxon>
    </lineage>
</organism>
<evidence type="ECO:0000313" key="1">
    <source>
        <dbReference type="EMBL" id="KAH9631776.1"/>
    </source>
</evidence>
<protein>
    <recommendedName>
        <fullName evidence="3">Survival of motor neuron-related-splicing factor 30</fullName>
    </recommendedName>
</protein>
<evidence type="ECO:0008006" key="3">
    <source>
        <dbReference type="Google" id="ProtNLM"/>
    </source>
</evidence>
<dbReference type="AlphaFoldDB" id="A0A922M885"/>
<accession>A0A922M885</accession>